<dbReference type="PANTHER" id="PTHR18916">
    <property type="entry name" value="DYNACTIN 1-RELATED MICROTUBULE-BINDING"/>
    <property type="match status" value="1"/>
</dbReference>
<dbReference type="eggNOG" id="KOG0971">
    <property type="taxonomic scope" value="Eukaryota"/>
</dbReference>
<evidence type="ECO:0000256" key="9">
    <source>
        <dbReference type="ARBA" id="ARBA00023017"/>
    </source>
</evidence>
<evidence type="ECO:0000256" key="10">
    <source>
        <dbReference type="ARBA" id="ARBA00023054"/>
    </source>
</evidence>
<feature type="compositionally biased region" description="Polar residues" evidence="14">
    <location>
        <begin position="207"/>
        <end position="218"/>
    </location>
</feature>
<dbReference type="GO" id="GO:0005819">
    <property type="term" value="C:spindle"/>
    <property type="evidence" value="ECO:0007669"/>
    <property type="project" value="UniProtKB-SubCell"/>
</dbReference>
<proteinExistence type="inferred from homology"/>
<keyword evidence="11" id="KW-0206">Cytoskeleton</keyword>
<dbReference type="GO" id="GO:0000743">
    <property type="term" value="P:nuclear migration involved in conjugation with cellular fusion"/>
    <property type="evidence" value="ECO:0007669"/>
    <property type="project" value="TreeGrafter"/>
</dbReference>
<dbReference type="STRING" id="1116229.S3DVY6"/>
<dbReference type="HOGENOM" id="CLU_002523_1_1_1"/>
<evidence type="ECO:0000256" key="3">
    <source>
        <dbReference type="ARBA" id="ARBA00004544"/>
    </source>
</evidence>
<comment type="similarity">
    <text evidence="4">Belongs to the dynactin 150 kDa subunit family.</text>
</comment>
<dbReference type="EMBL" id="KE145363">
    <property type="protein sequence ID" value="EPE30553.1"/>
    <property type="molecule type" value="Genomic_DNA"/>
</dbReference>
<dbReference type="GO" id="GO:0005814">
    <property type="term" value="C:centriole"/>
    <property type="evidence" value="ECO:0007669"/>
    <property type="project" value="UniProtKB-SubCell"/>
</dbReference>
<dbReference type="OMA" id="LFEMEPV"/>
<comment type="subcellular location">
    <subcellularLocation>
        <location evidence="3">Cytoplasm</location>
        <location evidence="3">Cell cortex</location>
    </subcellularLocation>
    <subcellularLocation>
        <location evidence="1">Cytoplasm</location>
        <location evidence="1">Cytoskeleton</location>
        <location evidence="1">Microtubule organizing center</location>
        <location evidence="1">Centrosome</location>
        <location evidence="1">Centriole</location>
    </subcellularLocation>
    <subcellularLocation>
        <location evidence="2">Cytoplasm</location>
        <location evidence="2">Cytoskeleton</location>
        <location evidence="2">Spindle</location>
    </subcellularLocation>
</comment>
<feature type="domain" description="CAP-Gly" evidence="15">
    <location>
        <begin position="25"/>
        <end position="67"/>
    </location>
</feature>
<dbReference type="InterPro" id="IPR000938">
    <property type="entry name" value="CAP-Gly_domain"/>
</dbReference>
<evidence type="ECO:0000256" key="6">
    <source>
        <dbReference type="ARBA" id="ARBA00022618"/>
    </source>
</evidence>
<reference evidence="16 17" key="1">
    <citation type="journal article" date="2013" name="BMC Genomics">
        <title>Genomics-driven discovery of the pneumocandin biosynthetic gene cluster in the fungus Glarea lozoyensis.</title>
        <authorList>
            <person name="Chen L."/>
            <person name="Yue Q."/>
            <person name="Zhang X."/>
            <person name="Xiang M."/>
            <person name="Wang C."/>
            <person name="Li S."/>
            <person name="Che Y."/>
            <person name="Ortiz-Lopez F.J."/>
            <person name="Bills G.F."/>
            <person name="Liu X."/>
            <person name="An Z."/>
        </authorList>
    </citation>
    <scope>NUCLEOTIDE SEQUENCE [LARGE SCALE GENOMIC DNA]</scope>
    <source>
        <strain evidence="17">ATCC 20868 / MF5171</strain>
    </source>
</reference>
<dbReference type="Pfam" id="PF12455">
    <property type="entry name" value="Dynactin"/>
    <property type="match status" value="1"/>
</dbReference>
<dbReference type="PROSITE" id="PS50245">
    <property type="entry name" value="CAP_GLY_2"/>
    <property type="match status" value="1"/>
</dbReference>
<evidence type="ECO:0000256" key="1">
    <source>
        <dbReference type="ARBA" id="ARBA00004114"/>
    </source>
</evidence>
<dbReference type="InterPro" id="IPR036859">
    <property type="entry name" value="CAP-Gly_dom_sf"/>
</dbReference>
<evidence type="ECO:0000256" key="12">
    <source>
        <dbReference type="ARBA" id="ARBA00023306"/>
    </source>
</evidence>
<gene>
    <name evidence="16" type="ORF">GLAREA_03520</name>
</gene>
<keyword evidence="12" id="KW-0131">Cell cycle</keyword>
<dbReference type="GO" id="GO:0005874">
    <property type="term" value="C:microtubule"/>
    <property type="evidence" value="ECO:0007669"/>
    <property type="project" value="UniProtKB-KW"/>
</dbReference>
<dbReference type="PANTHER" id="PTHR18916:SF6">
    <property type="entry name" value="DYNACTIN SUBUNIT 1"/>
    <property type="match status" value="1"/>
</dbReference>
<evidence type="ECO:0000256" key="4">
    <source>
        <dbReference type="ARBA" id="ARBA00011010"/>
    </source>
</evidence>
<dbReference type="GO" id="GO:0051286">
    <property type="term" value="C:cell tip"/>
    <property type="evidence" value="ECO:0007669"/>
    <property type="project" value="TreeGrafter"/>
</dbReference>
<name>S3DVY6_GLAL2</name>
<evidence type="ECO:0000256" key="13">
    <source>
        <dbReference type="SAM" id="Coils"/>
    </source>
</evidence>
<keyword evidence="8" id="KW-0498">Mitosis</keyword>
<evidence type="ECO:0000256" key="8">
    <source>
        <dbReference type="ARBA" id="ARBA00022776"/>
    </source>
</evidence>
<keyword evidence="10 13" id="KW-0175">Coiled coil</keyword>
<protein>
    <submittedName>
        <fullName evidence="16">Cap-Gly</fullName>
    </submittedName>
</protein>
<dbReference type="KEGG" id="glz:GLAREA_03520"/>
<feature type="compositionally biased region" description="Low complexity" evidence="14">
    <location>
        <begin position="291"/>
        <end position="316"/>
    </location>
</feature>
<dbReference type="InterPro" id="IPR022157">
    <property type="entry name" value="Dynactin"/>
</dbReference>
<dbReference type="Proteomes" id="UP000016922">
    <property type="component" value="Unassembled WGS sequence"/>
</dbReference>
<keyword evidence="9" id="KW-0243">Dynein</keyword>
<keyword evidence="7" id="KW-0493">Microtubule</keyword>
<sequence length="1333" mass="147482">MSGFEVGQTVQLNDGGRLAIVRYAGQPDFAPGEWIGVELEDESGKNDGSVKGQRYFECDMGRGMFLRPTAVRIVEQPAPKPKPPPAKRLSRPSSVAAPGVGRRLSSVPDTTGGKRMSINAASPSPAVRARPSSIIRSPTKSPTKQLSATSSKAPTPRTGTPSNARTASSSMAKPPPATRGNRTSMGPPAAPGSRGSRQSLAGGLGVTNRSSVPASRTASVRPALAPRDRIRSNVDRVGSIGSQLSGGQISEDGGHDTGDDDGADSPIKSDSLSPKALSPTMSRVTGGDRLAGSPASSRNSASPATQRAAGASTAATREIESLKAKLRVMEGKRLEDREKLKNMDKQQSDKDKYDAIVMKFQAKVQEQQLEVNELRRQLKESGARFEEVENLQAEHEVVLEMATLDREMAEETAEVLRSELDALRLKSEELELEVEILREENAELGGDMSLEEKSSHGWLAMEASKEKLRDAVLVLRDRMEDDKSKYTAQIADLEVEARELASIREKYNSTRERLTQAETVIEDLRQQLDNALGAEDMIEELTEKNMAMSEHIEELKVTIEDLESLKEVNDELEINHIETEKDMQEDIDFKDSVISEQIRRAAQQDEALEDMEYTLSRFRELVTNLQSDLEDMRASHAVSETESEQLASRSRAMMDLNMKLQVSAAKTQVKTIDLELRRLDAQEASEHLAIVQLFLPDTYLADKNSVLALLRFKRVGFKANLLHGFVKERLGNQPSPGHEENTFSACDVLDKLAWIAAMCDRFVNALSHCSTEAFAKFEGALYELEPVERGLNGWIDGLRRDELKESQCASDLQRTIALMSHLAEVHIPPGLASYADEVHMRTLIMQSHLENAATALSAARSLVQTSIPAQDDNDEHAQHFSRKTESVVSSTRSAKVVVGKAVRALEDLKSRSLSLTPDTAQTFEQCETATEELAAFSRQVGFDLCVLLHEEGKTEAFTYFDVQNSIHRTTTSVFASSESDLFSAYSNKLRTLTTSLMDLAALASDLEVTQEFERASAPWLIRSQQLKSSKTVSIDAEEELRRLKDDNLERARMLAMKDQVLEEASVKIELLESRMRDASKKNDKISELERKIEEAKKKESELSASLETQNKELALLDVDREKWRKAAEDAKALGVAAPGTKAGQERAVATAREMDVLKAEIESLQAAVRYLREDNRRARLADHQGLDWLSAPLLKPKSVSQRREELVVSEGQDVLSELLNLSASAKVYDLSSVPKNRLGWRPAKSTPQYHVAKQKEDYAAWESWKEAVVKKAHVLAERDANRGMVKKPRGNLAAKVSLHIPDLEGKGMINRGKEVEIVNPDDFENFRGRLGFV</sequence>
<evidence type="ECO:0000256" key="11">
    <source>
        <dbReference type="ARBA" id="ARBA00023212"/>
    </source>
</evidence>
<keyword evidence="5" id="KW-0963">Cytoplasm</keyword>
<evidence type="ECO:0000313" key="17">
    <source>
        <dbReference type="Proteomes" id="UP000016922"/>
    </source>
</evidence>
<dbReference type="RefSeq" id="XP_008081964.1">
    <property type="nucleotide sequence ID" value="XM_008083773.1"/>
</dbReference>
<dbReference type="GeneID" id="19462575"/>
<feature type="region of interest" description="Disordered" evidence="14">
    <location>
        <begin position="74"/>
        <end position="316"/>
    </location>
</feature>
<dbReference type="GO" id="GO:0005816">
    <property type="term" value="C:spindle pole body"/>
    <property type="evidence" value="ECO:0007669"/>
    <property type="project" value="TreeGrafter"/>
</dbReference>
<dbReference type="GO" id="GO:0000132">
    <property type="term" value="P:establishment of mitotic spindle orientation"/>
    <property type="evidence" value="ECO:0007669"/>
    <property type="project" value="TreeGrafter"/>
</dbReference>
<dbReference type="PROSITE" id="PS00845">
    <property type="entry name" value="CAP_GLY_1"/>
    <property type="match status" value="1"/>
</dbReference>
<evidence type="ECO:0000256" key="14">
    <source>
        <dbReference type="SAM" id="MobiDB-lite"/>
    </source>
</evidence>
<feature type="coiled-coil region" evidence="13">
    <location>
        <begin position="1147"/>
        <end position="1174"/>
    </location>
</feature>
<dbReference type="eggNOG" id="KOG4568">
    <property type="taxonomic scope" value="Eukaryota"/>
</dbReference>
<evidence type="ECO:0000313" key="16">
    <source>
        <dbReference type="EMBL" id="EPE30553.1"/>
    </source>
</evidence>
<keyword evidence="17" id="KW-1185">Reference proteome</keyword>
<evidence type="ECO:0000256" key="7">
    <source>
        <dbReference type="ARBA" id="ARBA00022701"/>
    </source>
</evidence>
<dbReference type="GO" id="GO:0030286">
    <property type="term" value="C:dynein complex"/>
    <property type="evidence" value="ECO:0007669"/>
    <property type="project" value="UniProtKB-KW"/>
</dbReference>
<evidence type="ECO:0000259" key="15">
    <source>
        <dbReference type="PROSITE" id="PS50245"/>
    </source>
</evidence>
<feature type="coiled-coil region" evidence="13">
    <location>
        <begin position="1026"/>
        <end position="1112"/>
    </location>
</feature>
<dbReference type="Pfam" id="PF01302">
    <property type="entry name" value="CAP_GLY"/>
    <property type="match status" value="1"/>
</dbReference>
<evidence type="ECO:0000256" key="2">
    <source>
        <dbReference type="ARBA" id="ARBA00004186"/>
    </source>
</evidence>
<keyword evidence="6" id="KW-0132">Cell division</keyword>
<organism evidence="16 17">
    <name type="scientific">Glarea lozoyensis (strain ATCC 20868 / MF5171)</name>
    <dbReference type="NCBI Taxonomy" id="1116229"/>
    <lineage>
        <taxon>Eukaryota</taxon>
        <taxon>Fungi</taxon>
        <taxon>Dikarya</taxon>
        <taxon>Ascomycota</taxon>
        <taxon>Pezizomycotina</taxon>
        <taxon>Leotiomycetes</taxon>
        <taxon>Helotiales</taxon>
        <taxon>Helotiaceae</taxon>
        <taxon>Glarea</taxon>
    </lineage>
</organism>
<feature type="coiled-coil region" evidence="13">
    <location>
        <begin position="476"/>
        <end position="582"/>
    </location>
</feature>
<dbReference type="SUPFAM" id="SSF74924">
    <property type="entry name" value="Cap-Gly domain"/>
    <property type="match status" value="1"/>
</dbReference>
<accession>S3DVY6</accession>
<feature type="compositionally biased region" description="Polar residues" evidence="14">
    <location>
        <begin position="134"/>
        <end position="171"/>
    </location>
</feature>
<feature type="coiled-coil region" evidence="13">
    <location>
        <begin position="357"/>
        <end position="447"/>
    </location>
</feature>
<feature type="compositionally biased region" description="Low complexity" evidence="14">
    <location>
        <begin position="120"/>
        <end position="133"/>
    </location>
</feature>
<dbReference type="SMART" id="SM01052">
    <property type="entry name" value="CAP_GLY"/>
    <property type="match status" value="1"/>
</dbReference>
<dbReference type="OrthoDB" id="2130750at2759"/>
<dbReference type="Gene3D" id="2.30.30.190">
    <property type="entry name" value="CAP Gly-rich-like domain"/>
    <property type="match status" value="1"/>
</dbReference>
<feature type="compositionally biased region" description="Low complexity" evidence="14">
    <location>
        <begin position="238"/>
        <end position="250"/>
    </location>
</feature>
<evidence type="ECO:0000256" key="5">
    <source>
        <dbReference type="ARBA" id="ARBA00022490"/>
    </source>
</evidence>
<dbReference type="GO" id="GO:0051301">
    <property type="term" value="P:cell division"/>
    <property type="evidence" value="ECO:0007669"/>
    <property type="project" value="UniProtKB-KW"/>
</dbReference>